<dbReference type="PANTHER" id="PTHR46300">
    <property type="entry name" value="P450, PUTATIVE (EUROFUNG)-RELATED-RELATED"/>
    <property type="match status" value="1"/>
</dbReference>
<dbReference type="InterPro" id="IPR017972">
    <property type="entry name" value="Cyt_P450_CS"/>
</dbReference>
<keyword evidence="9" id="KW-1133">Transmembrane helix</keyword>
<evidence type="ECO:0000256" key="1">
    <source>
        <dbReference type="ARBA" id="ARBA00001971"/>
    </source>
</evidence>
<reference evidence="10 11" key="1">
    <citation type="submission" date="2013-03" db="EMBL/GenBank/DDBJ databases">
        <title>The Genome Sequence of Cladophialophora psammophila CBS 110553.</title>
        <authorList>
            <consortium name="The Broad Institute Genomics Platform"/>
            <person name="Cuomo C."/>
            <person name="de Hoog S."/>
            <person name="Gorbushina A."/>
            <person name="Walker B."/>
            <person name="Young S.K."/>
            <person name="Zeng Q."/>
            <person name="Gargeya S."/>
            <person name="Fitzgerald M."/>
            <person name="Haas B."/>
            <person name="Abouelleil A."/>
            <person name="Allen A.W."/>
            <person name="Alvarado L."/>
            <person name="Arachchi H.M."/>
            <person name="Berlin A.M."/>
            <person name="Chapman S.B."/>
            <person name="Gainer-Dewar J."/>
            <person name="Goldberg J."/>
            <person name="Griggs A."/>
            <person name="Gujja S."/>
            <person name="Hansen M."/>
            <person name="Howarth C."/>
            <person name="Imamovic A."/>
            <person name="Ireland A."/>
            <person name="Larimer J."/>
            <person name="McCowan C."/>
            <person name="Murphy C."/>
            <person name="Pearson M."/>
            <person name="Poon T.W."/>
            <person name="Priest M."/>
            <person name="Roberts A."/>
            <person name="Saif S."/>
            <person name="Shea T."/>
            <person name="Sisk P."/>
            <person name="Sykes S."/>
            <person name="Wortman J."/>
            <person name="Nusbaum C."/>
            <person name="Birren B."/>
        </authorList>
    </citation>
    <scope>NUCLEOTIDE SEQUENCE [LARGE SCALE GENOMIC DNA]</scope>
    <source>
        <strain evidence="10 11">CBS 110553</strain>
    </source>
</reference>
<keyword evidence="9" id="KW-0812">Transmembrane</keyword>
<evidence type="ECO:0000256" key="6">
    <source>
        <dbReference type="ARBA" id="ARBA00023033"/>
    </source>
</evidence>
<evidence type="ECO:0000256" key="9">
    <source>
        <dbReference type="SAM" id="Phobius"/>
    </source>
</evidence>
<dbReference type="HOGENOM" id="CLU_001570_2_1_1"/>
<comment type="similarity">
    <text evidence="2 8">Belongs to the cytochrome P450 family.</text>
</comment>
<dbReference type="PRINTS" id="PR00385">
    <property type="entry name" value="P450"/>
</dbReference>
<evidence type="ECO:0000256" key="8">
    <source>
        <dbReference type="RuleBase" id="RU000461"/>
    </source>
</evidence>
<proteinExistence type="inferred from homology"/>
<keyword evidence="9" id="KW-0472">Membrane</keyword>
<name>W9WIE5_9EURO</name>
<dbReference type="InterPro" id="IPR036396">
    <property type="entry name" value="Cyt_P450_sf"/>
</dbReference>
<dbReference type="PROSITE" id="PS00086">
    <property type="entry name" value="CYTOCHROME_P450"/>
    <property type="match status" value="1"/>
</dbReference>
<evidence type="ECO:0000256" key="2">
    <source>
        <dbReference type="ARBA" id="ARBA00010617"/>
    </source>
</evidence>
<comment type="caution">
    <text evidence="10">The sequence shown here is derived from an EMBL/GenBank/DDBJ whole genome shotgun (WGS) entry which is preliminary data.</text>
</comment>
<dbReference type="GO" id="GO:0020037">
    <property type="term" value="F:heme binding"/>
    <property type="evidence" value="ECO:0007669"/>
    <property type="project" value="InterPro"/>
</dbReference>
<comment type="cofactor">
    <cofactor evidence="1 7">
        <name>heme</name>
        <dbReference type="ChEBI" id="CHEBI:30413"/>
    </cofactor>
</comment>
<sequence>MTELLAQCLEHLTDLKDALRLTVFLLVVACAVIWGIYEFFRPVDKRLSPGGKPWKLPPGPRGLPIIGNLRYLAKGKFAARDLAKYGEMATVHCGSKLWVTLNTSRVANIIYNRKGLITNGRPPYPVVGDLISVGKRTILQPTEEWSDKRRVMHQLLTGTAVAKYEEYQELESVQLLAEYLFRPDEWYRHHSRYANSVIHRITLGERVGSRHESYEGVFNAQKAFTSNIPPHNIIDCFPELAKLPRFLHWWHRKYAAIGKFTFDAYSQYWAPVITAIKSGTAPRSFAQDILVGKEAKFTGSETDGMFLALQLIEAGADTTRMSLNIFTLAALCNPEAFQKARAEVDKVCGANAERLPMLADEKDMPYICALSKELLRWKPIFTWTPEHMLTEDVELEGYHFPKGTNFVLNHIALCEECEQPEVFRPERWLDGHESNILHGVWQFGGGRRVCVGYRLAQKSLFINIARLVYCYDYEATGPVDTSNIGIHTLGEPFPARANPRSKAHRELVVQSAEKFGVLQYAKET</sequence>
<evidence type="ECO:0000313" key="10">
    <source>
        <dbReference type="EMBL" id="EXJ67882.1"/>
    </source>
</evidence>
<dbReference type="SUPFAM" id="SSF48264">
    <property type="entry name" value="Cytochrome P450"/>
    <property type="match status" value="1"/>
</dbReference>
<dbReference type="CDD" id="cd11065">
    <property type="entry name" value="CYP64-like"/>
    <property type="match status" value="1"/>
</dbReference>
<dbReference type="GO" id="GO:0005506">
    <property type="term" value="F:iron ion binding"/>
    <property type="evidence" value="ECO:0007669"/>
    <property type="project" value="InterPro"/>
</dbReference>
<dbReference type="PANTHER" id="PTHR46300:SF2">
    <property type="entry name" value="CYTOCHROME P450 MONOOXYGENASE ALNH-RELATED"/>
    <property type="match status" value="1"/>
</dbReference>
<feature type="transmembrane region" description="Helical" evidence="9">
    <location>
        <begin position="18"/>
        <end position="37"/>
    </location>
</feature>
<evidence type="ECO:0000256" key="4">
    <source>
        <dbReference type="ARBA" id="ARBA00023002"/>
    </source>
</evidence>
<keyword evidence="6 8" id="KW-0503">Monooxygenase</keyword>
<gene>
    <name evidence="10" type="ORF">A1O5_09229</name>
</gene>
<keyword evidence="3 7" id="KW-0479">Metal-binding</keyword>
<dbReference type="Pfam" id="PF00067">
    <property type="entry name" value="p450"/>
    <property type="match status" value="1"/>
</dbReference>
<dbReference type="InterPro" id="IPR001128">
    <property type="entry name" value="Cyt_P450"/>
</dbReference>
<dbReference type="eggNOG" id="KOG0156">
    <property type="taxonomic scope" value="Eukaryota"/>
</dbReference>
<dbReference type="STRING" id="1182543.W9WIE5"/>
<keyword evidence="7 8" id="KW-0349">Heme</keyword>
<protein>
    <recommendedName>
        <fullName evidence="12">Cytochrome P450 oxidoreductase</fullName>
    </recommendedName>
</protein>
<evidence type="ECO:0000256" key="5">
    <source>
        <dbReference type="ARBA" id="ARBA00023004"/>
    </source>
</evidence>
<dbReference type="GeneID" id="19193925"/>
<dbReference type="AlphaFoldDB" id="W9WIE5"/>
<keyword evidence="4 8" id="KW-0560">Oxidoreductase</keyword>
<evidence type="ECO:0000256" key="7">
    <source>
        <dbReference type="PIRSR" id="PIRSR602401-1"/>
    </source>
</evidence>
<dbReference type="RefSeq" id="XP_007747998.1">
    <property type="nucleotide sequence ID" value="XM_007749808.1"/>
</dbReference>
<dbReference type="InterPro" id="IPR002401">
    <property type="entry name" value="Cyt_P450_E_grp-I"/>
</dbReference>
<dbReference type="InterPro" id="IPR050364">
    <property type="entry name" value="Cytochrome_P450_fung"/>
</dbReference>
<keyword evidence="11" id="KW-1185">Reference proteome</keyword>
<evidence type="ECO:0008006" key="12">
    <source>
        <dbReference type="Google" id="ProtNLM"/>
    </source>
</evidence>
<dbReference type="Gene3D" id="1.10.630.10">
    <property type="entry name" value="Cytochrome P450"/>
    <property type="match status" value="1"/>
</dbReference>
<dbReference type="PRINTS" id="PR00463">
    <property type="entry name" value="EP450I"/>
</dbReference>
<evidence type="ECO:0000256" key="3">
    <source>
        <dbReference type="ARBA" id="ARBA00022723"/>
    </source>
</evidence>
<organism evidence="10 11">
    <name type="scientific">Cladophialophora psammophila CBS 110553</name>
    <dbReference type="NCBI Taxonomy" id="1182543"/>
    <lineage>
        <taxon>Eukaryota</taxon>
        <taxon>Fungi</taxon>
        <taxon>Dikarya</taxon>
        <taxon>Ascomycota</taxon>
        <taxon>Pezizomycotina</taxon>
        <taxon>Eurotiomycetes</taxon>
        <taxon>Chaetothyriomycetidae</taxon>
        <taxon>Chaetothyriales</taxon>
        <taxon>Herpotrichiellaceae</taxon>
        <taxon>Cladophialophora</taxon>
    </lineage>
</organism>
<dbReference type="EMBL" id="AMGX01000015">
    <property type="protein sequence ID" value="EXJ67882.1"/>
    <property type="molecule type" value="Genomic_DNA"/>
</dbReference>
<dbReference type="Proteomes" id="UP000019471">
    <property type="component" value="Unassembled WGS sequence"/>
</dbReference>
<dbReference type="OrthoDB" id="1103324at2759"/>
<evidence type="ECO:0000313" key="11">
    <source>
        <dbReference type="Proteomes" id="UP000019471"/>
    </source>
</evidence>
<dbReference type="GO" id="GO:0016705">
    <property type="term" value="F:oxidoreductase activity, acting on paired donors, with incorporation or reduction of molecular oxygen"/>
    <property type="evidence" value="ECO:0007669"/>
    <property type="project" value="InterPro"/>
</dbReference>
<feature type="binding site" description="axial binding residue" evidence="7">
    <location>
        <position position="450"/>
    </location>
    <ligand>
        <name>heme</name>
        <dbReference type="ChEBI" id="CHEBI:30413"/>
    </ligand>
    <ligandPart>
        <name>Fe</name>
        <dbReference type="ChEBI" id="CHEBI:18248"/>
    </ligandPart>
</feature>
<keyword evidence="5 7" id="KW-0408">Iron</keyword>
<dbReference type="GO" id="GO:0004497">
    <property type="term" value="F:monooxygenase activity"/>
    <property type="evidence" value="ECO:0007669"/>
    <property type="project" value="UniProtKB-KW"/>
</dbReference>
<accession>W9WIE5</accession>